<keyword evidence="1" id="KW-1133">Transmembrane helix</keyword>
<reference evidence="2 3" key="1">
    <citation type="journal article" date="2019" name="Int. J. Syst. Evol. Microbiol.">
        <title>The Global Catalogue of Microorganisms (GCM) 10K type strain sequencing project: providing services to taxonomists for standard genome sequencing and annotation.</title>
        <authorList>
            <consortium name="The Broad Institute Genomics Platform"/>
            <consortium name="The Broad Institute Genome Sequencing Center for Infectious Disease"/>
            <person name="Wu L."/>
            <person name="Ma J."/>
        </authorList>
    </citation>
    <scope>NUCLEOTIDE SEQUENCE [LARGE SCALE GENOMIC DNA]</scope>
    <source>
        <strain evidence="2 3">GX26</strain>
    </source>
</reference>
<feature type="transmembrane region" description="Helical" evidence="1">
    <location>
        <begin position="381"/>
        <end position="406"/>
    </location>
</feature>
<keyword evidence="1" id="KW-0812">Transmembrane</keyword>
<feature type="transmembrane region" description="Helical" evidence="1">
    <location>
        <begin position="309"/>
        <end position="328"/>
    </location>
</feature>
<keyword evidence="1" id="KW-0472">Membrane</keyword>
<dbReference type="RefSeq" id="WP_336352202.1">
    <property type="nucleotide sequence ID" value="NZ_JAZAQL010000005.1"/>
</dbReference>
<feature type="transmembrane region" description="Helical" evidence="1">
    <location>
        <begin position="473"/>
        <end position="491"/>
    </location>
</feature>
<accession>A0ABD5VLJ3</accession>
<gene>
    <name evidence="2" type="ORF">ACFQGB_20615</name>
</gene>
<feature type="transmembrane region" description="Helical" evidence="1">
    <location>
        <begin position="340"/>
        <end position="361"/>
    </location>
</feature>
<feature type="transmembrane region" description="Helical" evidence="1">
    <location>
        <begin position="212"/>
        <end position="229"/>
    </location>
</feature>
<protein>
    <submittedName>
        <fullName evidence="2">Uncharacterized protein</fullName>
    </submittedName>
</protein>
<feature type="transmembrane region" description="Helical" evidence="1">
    <location>
        <begin position="187"/>
        <end position="206"/>
    </location>
</feature>
<sequence>MATGDGGSVIRQFLLAAAAAAVGVLLDSTLMAAATSIGAFAPLHVGALSDAVNVGTVPSWLTVATGGVLVGGSFLGTSLLTDHEGIRAINAWSALVPTTATLRRALVLATRAAGVLGLALVLRAAAVGSTDPTANFAIVVVWIGWWAGFAISTYLVGNAWPLVNPWRTIATLLPGAGGRDLPADHGAWPAVVGLLALVYVEVVSPLAADPRALGVVVAAYSLLALAGAYRYGPDAWFERVDPVSRVFAVYGRLAPLQRDADGVRLRLPGSGLVAGARERLHGEAGTPALLGGEAGTTALLGRESGATTFVIALLWSTTFDGLVTTPAWNDLAPVVVEAGVPALAVYLVALLAGFALFRWLYRVAATRSRAIVDSRLSPAAIEAWFAPALVPIAAGYHVAHFLGYFLSLSPALESVLKHPLGGGGVPQVAVVPGWFGTVELGFVVVGHLLAVWVAHALALEVFPGLLRPIRSQYPFVVVMVAYTMTSAWVIGQPFVNPVYL</sequence>
<dbReference type="Proteomes" id="UP001596395">
    <property type="component" value="Unassembled WGS sequence"/>
</dbReference>
<feature type="transmembrane region" description="Helical" evidence="1">
    <location>
        <begin position="12"/>
        <end position="40"/>
    </location>
</feature>
<feature type="transmembrane region" description="Helical" evidence="1">
    <location>
        <begin position="60"/>
        <end position="81"/>
    </location>
</feature>
<feature type="transmembrane region" description="Helical" evidence="1">
    <location>
        <begin position="440"/>
        <end position="461"/>
    </location>
</feature>
<evidence type="ECO:0000313" key="2">
    <source>
        <dbReference type="EMBL" id="MFC6955273.1"/>
    </source>
</evidence>
<organism evidence="2 3">
    <name type="scientific">Halorubellus litoreus</name>
    <dbReference type="NCBI Taxonomy" id="755308"/>
    <lineage>
        <taxon>Archaea</taxon>
        <taxon>Methanobacteriati</taxon>
        <taxon>Methanobacteriota</taxon>
        <taxon>Stenosarchaea group</taxon>
        <taxon>Halobacteria</taxon>
        <taxon>Halobacteriales</taxon>
        <taxon>Halorubellaceae</taxon>
        <taxon>Halorubellus</taxon>
    </lineage>
</organism>
<name>A0ABD5VLJ3_9EURY</name>
<evidence type="ECO:0000313" key="3">
    <source>
        <dbReference type="Proteomes" id="UP001596395"/>
    </source>
</evidence>
<comment type="caution">
    <text evidence="2">The sequence shown here is derived from an EMBL/GenBank/DDBJ whole genome shotgun (WGS) entry which is preliminary data.</text>
</comment>
<keyword evidence="3" id="KW-1185">Reference proteome</keyword>
<feature type="transmembrane region" description="Helical" evidence="1">
    <location>
        <begin position="102"/>
        <end position="122"/>
    </location>
</feature>
<dbReference type="AlphaFoldDB" id="A0ABD5VLJ3"/>
<proteinExistence type="predicted"/>
<evidence type="ECO:0000256" key="1">
    <source>
        <dbReference type="SAM" id="Phobius"/>
    </source>
</evidence>
<dbReference type="EMBL" id="JBHSXN010000005">
    <property type="protein sequence ID" value="MFC6955273.1"/>
    <property type="molecule type" value="Genomic_DNA"/>
</dbReference>
<feature type="transmembrane region" description="Helical" evidence="1">
    <location>
        <begin position="134"/>
        <end position="157"/>
    </location>
</feature>